<evidence type="ECO:0000313" key="1">
    <source>
        <dbReference type="EMBL" id="MBW89626.1"/>
    </source>
</evidence>
<organism evidence="1">
    <name type="scientific">Rhizophora mucronata</name>
    <name type="common">Asiatic mangrove</name>
    <dbReference type="NCBI Taxonomy" id="61149"/>
    <lineage>
        <taxon>Eukaryota</taxon>
        <taxon>Viridiplantae</taxon>
        <taxon>Streptophyta</taxon>
        <taxon>Embryophyta</taxon>
        <taxon>Tracheophyta</taxon>
        <taxon>Spermatophyta</taxon>
        <taxon>Magnoliopsida</taxon>
        <taxon>eudicotyledons</taxon>
        <taxon>Gunneridae</taxon>
        <taxon>Pentapetalae</taxon>
        <taxon>rosids</taxon>
        <taxon>fabids</taxon>
        <taxon>Malpighiales</taxon>
        <taxon>Rhizophoraceae</taxon>
        <taxon>Rhizophora</taxon>
    </lineage>
</organism>
<dbReference type="AlphaFoldDB" id="A0A2P2J812"/>
<name>A0A2P2J812_RHIMU</name>
<protein>
    <submittedName>
        <fullName evidence="1">Uncharacterized protein</fullName>
    </submittedName>
</protein>
<proteinExistence type="predicted"/>
<sequence length="66" mass="7847">MKKETIGFLVLNRLRMKMEMRKILNGILLQIQQVLLVIQMENMILLGQCLRYTCESHVVLHLAWHI</sequence>
<reference evidence="1" key="1">
    <citation type="submission" date="2018-02" db="EMBL/GenBank/DDBJ databases">
        <title>Rhizophora mucronata_Transcriptome.</title>
        <authorList>
            <person name="Meera S.P."/>
            <person name="Sreeshan A."/>
            <person name="Augustine A."/>
        </authorList>
    </citation>
    <scope>NUCLEOTIDE SEQUENCE</scope>
    <source>
        <tissue evidence="1">Leaf</tissue>
    </source>
</reference>
<accession>A0A2P2J812</accession>
<dbReference type="EMBL" id="GGEC01009143">
    <property type="protein sequence ID" value="MBW89626.1"/>
    <property type="molecule type" value="Transcribed_RNA"/>
</dbReference>